<dbReference type="PANTHER" id="PTHR10039:SF5">
    <property type="entry name" value="NACHT DOMAIN-CONTAINING PROTEIN"/>
    <property type="match status" value="1"/>
</dbReference>
<dbReference type="OrthoDB" id="443402at2759"/>
<feature type="domain" description="DUF7791" evidence="4">
    <location>
        <begin position="555"/>
        <end position="738"/>
    </location>
</feature>
<dbReference type="Proteomes" id="UP000799750">
    <property type="component" value="Unassembled WGS sequence"/>
</dbReference>
<gene>
    <name evidence="5" type="ORF">BU16DRAFT_556601</name>
</gene>
<evidence type="ECO:0008006" key="7">
    <source>
        <dbReference type="Google" id="ProtNLM"/>
    </source>
</evidence>
<evidence type="ECO:0000259" key="4">
    <source>
        <dbReference type="Pfam" id="PF25053"/>
    </source>
</evidence>
<dbReference type="EMBL" id="MU004183">
    <property type="protein sequence ID" value="KAF2500118.1"/>
    <property type="molecule type" value="Genomic_DNA"/>
</dbReference>
<protein>
    <recommendedName>
        <fullName evidence="7">NACHT domain-containing protein</fullName>
    </recommendedName>
</protein>
<dbReference type="InterPro" id="IPR027417">
    <property type="entry name" value="P-loop_NTPase"/>
</dbReference>
<evidence type="ECO:0000313" key="6">
    <source>
        <dbReference type="Proteomes" id="UP000799750"/>
    </source>
</evidence>
<dbReference type="InterPro" id="IPR056693">
    <property type="entry name" value="DUF7791"/>
</dbReference>
<evidence type="ECO:0000259" key="3">
    <source>
        <dbReference type="Pfam" id="PF24883"/>
    </source>
</evidence>
<dbReference type="Gene3D" id="1.25.40.20">
    <property type="entry name" value="Ankyrin repeat-containing domain"/>
    <property type="match status" value="1"/>
</dbReference>
<accession>A0A6A6R5U2</accession>
<feature type="domain" description="Nephrocystin 3-like N-terminal" evidence="3">
    <location>
        <begin position="279"/>
        <end position="445"/>
    </location>
</feature>
<keyword evidence="6" id="KW-1185">Reference proteome</keyword>
<dbReference type="AlphaFoldDB" id="A0A6A6R5U2"/>
<proteinExistence type="predicted"/>
<dbReference type="Pfam" id="PF24883">
    <property type="entry name" value="NPHP3_N"/>
    <property type="match status" value="1"/>
</dbReference>
<reference evidence="5" key="1">
    <citation type="journal article" date="2020" name="Stud. Mycol.">
        <title>101 Dothideomycetes genomes: a test case for predicting lifestyles and emergence of pathogens.</title>
        <authorList>
            <person name="Haridas S."/>
            <person name="Albert R."/>
            <person name="Binder M."/>
            <person name="Bloem J."/>
            <person name="Labutti K."/>
            <person name="Salamov A."/>
            <person name="Andreopoulos B."/>
            <person name="Baker S."/>
            <person name="Barry K."/>
            <person name="Bills G."/>
            <person name="Bluhm B."/>
            <person name="Cannon C."/>
            <person name="Castanera R."/>
            <person name="Culley D."/>
            <person name="Daum C."/>
            <person name="Ezra D."/>
            <person name="Gonzalez J."/>
            <person name="Henrissat B."/>
            <person name="Kuo A."/>
            <person name="Liang C."/>
            <person name="Lipzen A."/>
            <person name="Lutzoni F."/>
            <person name="Magnuson J."/>
            <person name="Mondo S."/>
            <person name="Nolan M."/>
            <person name="Ohm R."/>
            <person name="Pangilinan J."/>
            <person name="Park H.-J."/>
            <person name="Ramirez L."/>
            <person name="Alfaro M."/>
            <person name="Sun H."/>
            <person name="Tritt A."/>
            <person name="Yoshinaga Y."/>
            <person name="Zwiers L.-H."/>
            <person name="Turgeon B."/>
            <person name="Goodwin S."/>
            <person name="Spatafora J."/>
            <person name="Crous P."/>
            <person name="Grigoriev I."/>
        </authorList>
    </citation>
    <scope>NUCLEOTIDE SEQUENCE</scope>
    <source>
        <strain evidence="5">CBS 269.34</strain>
    </source>
</reference>
<dbReference type="PANTHER" id="PTHR10039">
    <property type="entry name" value="AMELOGENIN"/>
    <property type="match status" value="1"/>
</dbReference>
<dbReference type="InterPro" id="IPR002110">
    <property type="entry name" value="Ankyrin_rpt"/>
</dbReference>
<name>A0A6A6R5U2_9PEZI</name>
<keyword evidence="1" id="KW-0677">Repeat</keyword>
<dbReference type="SUPFAM" id="SSF48403">
    <property type="entry name" value="Ankyrin repeat"/>
    <property type="match status" value="1"/>
</dbReference>
<dbReference type="InterPro" id="IPR036770">
    <property type="entry name" value="Ankyrin_rpt-contain_sf"/>
</dbReference>
<evidence type="ECO:0000256" key="2">
    <source>
        <dbReference type="SAM" id="MobiDB-lite"/>
    </source>
</evidence>
<dbReference type="InterPro" id="IPR056884">
    <property type="entry name" value="NPHP3-like_N"/>
</dbReference>
<dbReference type="SUPFAM" id="SSF52540">
    <property type="entry name" value="P-loop containing nucleoside triphosphate hydrolases"/>
    <property type="match status" value="1"/>
</dbReference>
<dbReference type="Gene3D" id="3.40.50.300">
    <property type="entry name" value="P-loop containing nucleotide triphosphate hydrolases"/>
    <property type="match status" value="1"/>
</dbReference>
<feature type="region of interest" description="Disordered" evidence="2">
    <location>
        <begin position="643"/>
        <end position="674"/>
    </location>
</feature>
<dbReference type="SMART" id="SM00248">
    <property type="entry name" value="ANK"/>
    <property type="match status" value="2"/>
</dbReference>
<evidence type="ECO:0000256" key="1">
    <source>
        <dbReference type="ARBA" id="ARBA00022737"/>
    </source>
</evidence>
<evidence type="ECO:0000313" key="5">
    <source>
        <dbReference type="EMBL" id="KAF2500118.1"/>
    </source>
</evidence>
<organism evidence="5 6">
    <name type="scientific">Lophium mytilinum</name>
    <dbReference type="NCBI Taxonomy" id="390894"/>
    <lineage>
        <taxon>Eukaryota</taxon>
        <taxon>Fungi</taxon>
        <taxon>Dikarya</taxon>
        <taxon>Ascomycota</taxon>
        <taxon>Pezizomycotina</taxon>
        <taxon>Dothideomycetes</taxon>
        <taxon>Pleosporomycetidae</taxon>
        <taxon>Mytilinidiales</taxon>
        <taxon>Mytilinidiaceae</taxon>
        <taxon>Lophium</taxon>
    </lineage>
</organism>
<feature type="compositionally biased region" description="Basic and acidic residues" evidence="2">
    <location>
        <begin position="644"/>
        <end position="653"/>
    </location>
</feature>
<dbReference type="Pfam" id="PF25053">
    <property type="entry name" value="DUF7791"/>
    <property type="match status" value="1"/>
</dbReference>
<sequence>MEALAAFGLAAGILQIVDLSAKLLSAGYQIYESGSTIRTSEYALVVDDLSSLNDKIKLWARPDTATMGPLPQDNQALENLADKCAKIADELIAVLVKIQIEGGTTKFKTFQLAIATRWNSSKIKEIAERLEAIRAELQFRILVSMKDTVDQIALRKEVGRQSFDEATATIVACILDGKADLAAIVAAQTGELIRRQKASDVTAEQRHAETVAEIRNLPHVLGQGFTTSRDVDPQDVFRNIKARLNFDQKWDRFEDIAVAHQKTFDWVFHDPSKRQAPWSNFGQWLREGNGVYWVSGKAGSGKSTLMKLLNQDSRLKQALELWAGETPLVLTSFYFWNSGTEPQKTQQGLFRSIVLDALRQRPDLGPILFPERYEPGASWNEFPTFHQLRRAFEKLTTQTDVPIQLVMLIDGLDEFEPTNATMIDLAEIFLVATKSRNVKAVLSSRPLSAFEAAFSDQPKLRLHELTEGDIREYVDDKLSGHSRMLELAEDDAAGTKILITEIVDTASGVFLWVKLVVRELLVGLQNYDVLEDMHRRLRKLPRDLEQLFMHMLRNIPEDYKTQSSRMFQVFRCYVSVAEPESWSLPLTGIGMLFTEYSRGTILEANIAPLSSSELQRRHNEIKMRLTSHCAGLIEMPTLRTRSFRSGDEEGQKEEGDEEVQNQISREESESSQTEKTYITQQLESVETDAPVQYLHKSVADFLQKERVWEEIREATKDTSFDPNVANLQSLVMRLKCSSGDHRSEDRFGNGISSPLRDGSQLIMASMRFAELAEESTGTAQEEILDEMAKTMAIFFETEHKGKTRELYASNWYDTLYENGKEPVPWHDTMLFFAIRSGLKLYTEAKIKKQKNGLPKREGKPLLAYACRPEPIWATLSIFINPGIVQILLDNGADPNEKFNGLSPFQHALITHTHEPIGTVAILKLLVQHGADPNAYVDRVLSKKQDLLWHHHRQSALCLIQEEYERYASSTEDQDVKEELLDLIKALKQKGARVEEYWVERGEDNSARKEKSVRQRIRRHVKELFKKPS</sequence>